<dbReference type="SUPFAM" id="SSF50789">
    <property type="entry name" value="Herpes virus serine proteinase, assemblin"/>
    <property type="match status" value="1"/>
</dbReference>
<evidence type="ECO:0000256" key="2">
    <source>
        <dbReference type="ARBA" id="ARBA00022670"/>
    </source>
</evidence>
<keyword evidence="2" id="KW-0645">Protease</keyword>
<gene>
    <name evidence="5" type="ORF">HDF14_003431</name>
</gene>
<dbReference type="RefSeq" id="WP_183978600.1">
    <property type="nucleotide sequence ID" value="NZ_JACHEB010000007.1"/>
</dbReference>
<keyword evidence="6" id="KW-1185">Reference proteome</keyword>
<comment type="caution">
    <text evidence="5">The sequence shown here is derived from an EMBL/GenBank/DDBJ whole genome shotgun (WGS) entry which is preliminary data.</text>
</comment>
<organism evidence="5 6">
    <name type="scientific">Tunturiibacter gelidiferens</name>
    <dbReference type="NCBI Taxonomy" id="3069689"/>
    <lineage>
        <taxon>Bacteria</taxon>
        <taxon>Pseudomonadati</taxon>
        <taxon>Acidobacteriota</taxon>
        <taxon>Terriglobia</taxon>
        <taxon>Terriglobales</taxon>
        <taxon>Acidobacteriaceae</taxon>
        <taxon>Tunturiibacter</taxon>
    </lineage>
</organism>
<dbReference type="NCBIfam" id="TIGR01543">
    <property type="entry name" value="proheadase_HK97"/>
    <property type="match status" value="1"/>
</dbReference>
<evidence type="ECO:0000259" key="4">
    <source>
        <dbReference type="Pfam" id="PF04586"/>
    </source>
</evidence>
<dbReference type="InterPro" id="IPR006433">
    <property type="entry name" value="Prohead_protease"/>
</dbReference>
<dbReference type="InterPro" id="IPR054613">
    <property type="entry name" value="Peptidase_S78_dom"/>
</dbReference>
<name>A0A9X0QGG7_9BACT</name>
<proteinExistence type="predicted"/>
<feature type="domain" description="Prohead serine protease" evidence="4">
    <location>
        <begin position="8"/>
        <end position="143"/>
    </location>
</feature>
<dbReference type="GO" id="GO:0006508">
    <property type="term" value="P:proteolysis"/>
    <property type="evidence" value="ECO:0007669"/>
    <property type="project" value="UniProtKB-KW"/>
</dbReference>
<dbReference type="Pfam" id="PF04586">
    <property type="entry name" value="Peptidase_S78"/>
    <property type="match status" value="1"/>
</dbReference>
<dbReference type="AlphaFoldDB" id="A0A9X0QGG7"/>
<keyword evidence="3" id="KW-0378">Hydrolase</keyword>
<sequence>MEHRDFQLRIKSIDDQGTFVGLGAVYNNVDLGNDLIEPGAFSRTLSAGKKFPVLWQHQADNPIGTCTITDVRDGIQVAGILELSDPTARKAFTFMKAGVVKGLSIGYDTVQSSYVGDVRHLTELKLWEISCVTFPMNEMALVTGVKSLSDADRAKHLKAIDEHRKAIDRHQQGIGESLKAMFDGLDDGDSDTDDLALLEDETDDDDKAFLVELQKLAEQAGALATT</sequence>
<dbReference type="GO" id="GO:0008233">
    <property type="term" value="F:peptidase activity"/>
    <property type="evidence" value="ECO:0007669"/>
    <property type="project" value="UniProtKB-KW"/>
</dbReference>
<accession>A0A9X0QGG7</accession>
<evidence type="ECO:0000313" key="5">
    <source>
        <dbReference type="EMBL" id="MBB5329809.1"/>
    </source>
</evidence>
<evidence type="ECO:0000256" key="1">
    <source>
        <dbReference type="ARBA" id="ARBA00022612"/>
    </source>
</evidence>
<reference evidence="5 6" key="1">
    <citation type="submission" date="2020-08" db="EMBL/GenBank/DDBJ databases">
        <title>Genomic Encyclopedia of Type Strains, Phase IV (KMG-V): Genome sequencing to study the core and pangenomes of soil and plant-associated prokaryotes.</title>
        <authorList>
            <person name="Whitman W."/>
        </authorList>
    </citation>
    <scope>NUCLEOTIDE SEQUENCE [LARGE SCALE GENOMIC DNA]</scope>
    <source>
        <strain evidence="5 6">X5P2</strain>
    </source>
</reference>
<protein>
    <recommendedName>
        <fullName evidence="4">Prohead serine protease domain-containing protein</fullName>
    </recommendedName>
</protein>
<dbReference type="EMBL" id="JACHEB010000007">
    <property type="protein sequence ID" value="MBB5329809.1"/>
    <property type="molecule type" value="Genomic_DNA"/>
</dbReference>
<evidence type="ECO:0000313" key="6">
    <source>
        <dbReference type="Proteomes" id="UP000535182"/>
    </source>
</evidence>
<keyword evidence="1" id="KW-1188">Viral release from host cell</keyword>
<evidence type="ECO:0000256" key="3">
    <source>
        <dbReference type="ARBA" id="ARBA00022801"/>
    </source>
</evidence>
<dbReference type="Proteomes" id="UP000535182">
    <property type="component" value="Unassembled WGS sequence"/>
</dbReference>